<dbReference type="FunCoup" id="D8R3C7">
    <property type="interactions" value="1880"/>
</dbReference>
<name>D8R3C7_SELML</name>
<dbReference type="InterPro" id="IPR048297">
    <property type="entry name" value="DUF936_dom_pln"/>
</dbReference>
<dbReference type="InterPro" id="IPR010341">
    <property type="entry name" value="DUF936_pln"/>
</dbReference>
<feature type="compositionally biased region" description="Low complexity" evidence="1">
    <location>
        <begin position="366"/>
        <end position="376"/>
    </location>
</feature>
<dbReference type="Pfam" id="PF06075">
    <property type="entry name" value="DUF936"/>
    <property type="match status" value="1"/>
</dbReference>
<dbReference type="Pfam" id="PF21647">
    <property type="entry name" value="DUF6857"/>
    <property type="match status" value="1"/>
</dbReference>
<evidence type="ECO:0000313" key="5">
    <source>
        <dbReference type="Proteomes" id="UP000001514"/>
    </source>
</evidence>
<gene>
    <name evidence="4" type="ORF">SELMODRAFT_84972</name>
</gene>
<keyword evidence="5" id="KW-1185">Reference proteome</keyword>
<dbReference type="Proteomes" id="UP000001514">
    <property type="component" value="Unassembled WGS sequence"/>
</dbReference>
<evidence type="ECO:0000256" key="1">
    <source>
        <dbReference type="SAM" id="MobiDB-lite"/>
    </source>
</evidence>
<dbReference type="InterPro" id="IPR049172">
    <property type="entry name" value="DUF6857_pln"/>
</dbReference>
<protein>
    <submittedName>
        <fullName evidence="4">Uncharacterized protein</fullName>
    </submittedName>
</protein>
<evidence type="ECO:0000313" key="4">
    <source>
        <dbReference type="EMBL" id="EFJ33254.1"/>
    </source>
</evidence>
<dbReference type="OMA" id="ENCQIAS"/>
<accession>D8R3C7</accession>
<sequence length="528" mass="57260">MASLTPGVLVKLLQNMSSETKVAGEYRSVLLQVIGIVPALAGGELWPNHGFYLKVSDSSHATYVSLAEEHDDLILSDKLQLGQFIHVDRLEYGSPVPLLKGVRALPGRHQCVGTPEDLVATVIPNVKSGPANLVPTVDAIENAMNRNAKKKFDPFSAESVAAKFAERAVMDNPGSKHLSRVGTADSLSKSLDRDGFLKSNDRLSRSVSSKDRTQTDGVSTPRKGNRVAAKSGQSTREPEPVQKSQPGESNIIINSKKWTDGSVSWDSLPANLAELGKEAVRRRDAASAAASEALQEASVAECVIRSISMFAELCSTSKPQLPQPSVEQFFDFHQRLGQAFTTAQALAVTKKTETDQNEDSTVPARSTLKSSTKTSSNEPSGPKPAPEPVAMEWVRGNGLKETAELAMQLQLEAQSWFVKHIEEALDNGFQASGAMDAEQVTGAQQQQQQQQLHNSQLALMLSQLKRVNDWLDATGSGKDESSLEPQFVETLARLKRKIYEFLLQHVESAASALGSQSVMVFVKDSSTR</sequence>
<dbReference type="EMBL" id="GL377571">
    <property type="protein sequence ID" value="EFJ33254.1"/>
    <property type="molecule type" value="Genomic_DNA"/>
</dbReference>
<feature type="domain" description="DUF936" evidence="2">
    <location>
        <begin position="4"/>
        <end position="120"/>
    </location>
</feature>
<dbReference type="eggNOG" id="ENOG502QV4V">
    <property type="taxonomic scope" value="Eukaryota"/>
</dbReference>
<feature type="region of interest" description="Disordered" evidence="1">
    <location>
        <begin position="190"/>
        <end position="250"/>
    </location>
</feature>
<dbReference type="KEGG" id="smo:SELMODRAFT_84972"/>
<dbReference type="InParanoid" id="D8R3C7"/>
<dbReference type="PANTHER" id="PTHR31928:SF4">
    <property type="entry name" value="OS08G0541500 PROTEIN"/>
    <property type="match status" value="1"/>
</dbReference>
<organism evidence="5">
    <name type="scientific">Selaginella moellendorffii</name>
    <name type="common">Spikemoss</name>
    <dbReference type="NCBI Taxonomy" id="88036"/>
    <lineage>
        <taxon>Eukaryota</taxon>
        <taxon>Viridiplantae</taxon>
        <taxon>Streptophyta</taxon>
        <taxon>Embryophyta</taxon>
        <taxon>Tracheophyta</taxon>
        <taxon>Lycopodiopsida</taxon>
        <taxon>Selaginellales</taxon>
        <taxon>Selaginellaceae</taxon>
        <taxon>Selaginella</taxon>
    </lineage>
</organism>
<evidence type="ECO:0000259" key="3">
    <source>
        <dbReference type="Pfam" id="PF21647"/>
    </source>
</evidence>
<dbReference type="AlphaFoldDB" id="D8R3C7"/>
<evidence type="ECO:0000259" key="2">
    <source>
        <dbReference type="Pfam" id="PF06075"/>
    </source>
</evidence>
<dbReference type="HOGENOM" id="CLU_009340_4_0_1"/>
<feature type="compositionally biased region" description="Basic and acidic residues" evidence="1">
    <location>
        <begin position="190"/>
        <end position="214"/>
    </location>
</feature>
<feature type="domain" description="DUF6857" evidence="3">
    <location>
        <begin position="253"/>
        <end position="361"/>
    </location>
</feature>
<dbReference type="PANTHER" id="PTHR31928">
    <property type="entry name" value="EXPRESSED PROTEIN"/>
    <property type="match status" value="1"/>
</dbReference>
<proteinExistence type="predicted"/>
<dbReference type="Gramene" id="EFJ33254">
    <property type="protein sequence ID" value="EFJ33254"/>
    <property type="gene ID" value="SELMODRAFT_84972"/>
</dbReference>
<feature type="region of interest" description="Disordered" evidence="1">
    <location>
        <begin position="350"/>
        <end position="389"/>
    </location>
</feature>
<reference evidence="4 5" key="1">
    <citation type="journal article" date="2011" name="Science">
        <title>The Selaginella genome identifies genetic changes associated with the evolution of vascular plants.</title>
        <authorList>
            <person name="Banks J.A."/>
            <person name="Nishiyama T."/>
            <person name="Hasebe M."/>
            <person name="Bowman J.L."/>
            <person name="Gribskov M."/>
            <person name="dePamphilis C."/>
            <person name="Albert V.A."/>
            <person name="Aono N."/>
            <person name="Aoyama T."/>
            <person name="Ambrose B.A."/>
            <person name="Ashton N.W."/>
            <person name="Axtell M.J."/>
            <person name="Barker E."/>
            <person name="Barker M.S."/>
            <person name="Bennetzen J.L."/>
            <person name="Bonawitz N.D."/>
            <person name="Chapple C."/>
            <person name="Cheng C."/>
            <person name="Correa L.G."/>
            <person name="Dacre M."/>
            <person name="DeBarry J."/>
            <person name="Dreyer I."/>
            <person name="Elias M."/>
            <person name="Engstrom E.M."/>
            <person name="Estelle M."/>
            <person name="Feng L."/>
            <person name="Finet C."/>
            <person name="Floyd S.K."/>
            <person name="Frommer W.B."/>
            <person name="Fujita T."/>
            <person name="Gramzow L."/>
            <person name="Gutensohn M."/>
            <person name="Harholt J."/>
            <person name="Hattori M."/>
            <person name="Heyl A."/>
            <person name="Hirai T."/>
            <person name="Hiwatashi Y."/>
            <person name="Ishikawa M."/>
            <person name="Iwata M."/>
            <person name="Karol K.G."/>
            <person name="Koehler B."/>
            <person name="Kolukisaoglu U."/>
            <person name="Kubo M."/>
            <person name="Kurata T."/>
            <person name="Lalonde S."/>
            <person name="Li K."/>
            <person name="Li Y."/>
            <person name="Litt A."/>
            <person name="Lyons E."/>
            <person name="Manning G."/>
            <person name="Maruyama T."/>
            <person name="Michael T.P."/>
            <person name="Mikami K."/>
            <person name="Miyazaki S."/>
            <person name="Morinaga S."/>
            <person name="Murata T."/>
            <person name="Mueller-Roeber B."/>
            <person name="Nelson D.R."/>
            <person name="Obara M."/>
            <person name="Oguri Y."/>
            <person name="Olmstead R.G."/>
            <person name="Onodera N."/>
            <person name="Petersen B.L."/>
            <person name="Pils B."/>
            <person name="Prigge M."/>
            <person name="Rensing S.A."/>
            <person name="Riano-Pachon D.M."/>
            <person name="Roberts A.W."/>
            <person name="Sato Y."/>
            <person name="Scheller H.V."/>
            <person name="Schulz B."/>
            <person name="Schulz C."/>
            <person name="Shakirov E.V."/>
            <person name="Shibagaki N."/>
            <person name="Shinohara N."/>
            <person name="Shippen D.E."/>
            <person name="Soerensen I."/>
            <person name="Sotooka R."/>
            <person name="Sugimoto N."/>
            <person name="Sugita M."/>
            <person name="Sumikawa N."/>
            <person name="Tanurdzic M."/>
            <person name="Theissen G."/>
            <person name="Ulvskov P."/>
            <person name="Wakazuki S."/>
            <person name="Weng J.K."/>
            <person name="Willats W.W."/>
            <person name="Wipf D."/>
            <person name="Wolf P.G."/>
            <person name="Yang L."/>
            <person name="Zimmer A.D."/>
            <person name="Zhu Q."/>
            <person name="Mitros T."/>
            <person name="Hellsten U."/>
            <person name="Loque D."/>
            <person name="Otillar R."/>
            <person name="Salamov A."/>
            <person name="Schmutz J."/>
            <person name="Shapiro H."/>
            <person name="Lindquist E."/>
            <person name="Lucas S."/>
            <person name="Rokhsar D."/>
            <person name="Grigoriev I.V."/>
        </authorList>
    </citation>
    <scope>NUCLEOTIDE SEQUENCE [LARGE SCALE GENOMIC DNA]</scope>
</reference>